<sequence>MILLILLGVILVTLAGLGRRNAPALNNIAAIQNGALKLTGRQPSSLELNVKPMSQLPELPTGCEITDVVMLMHYRGVKIGLAELAKTIPYDDDPEAGFWGDPFTNTGYTMYPPGWRKTFEQKLGGFQDLSGKSISVLKATLVDKKPVVAWVNMHGFAAHAILLIGYQGDDFIYNDPYTGKGQQKMTTAEFWRLATSQNHRAMTD</sequence>
<dbReference type="EMBL" id="AZDA01000039">
    <property type="protein sequence ID" value="KRK39808.1"/>
    <property type="molecule type" value="Genomic_DNA"/>
</dbReference>
<proteinExistence type="predicted"/>
<protein>
    <recommendedName>
        <fullName evidence="1">Peptidase C39-like domain-containing protein</fullName>
    </recommendedName>
</protein>
<evidence type="ECO:0000313" key="3">
    <source>
        <dbReference type="Proteomes" id="UP000051461"/>
    </source>
</evidence>
<dbReference type="PATRIC" id="fig|1423726.3.peg.2388"/>
<evidence type="ECO:0000259" key="1">
    <source>
        <dbReference type="Pfam" id="PF13529"/>
    </source>
</evidence>
<dbReference type="InterPro" id="IPR039564">
    <property type="entry name" value="Peptidase_C39-like"/>
</dbReference>
<dbReference type="Proteomes" id="UP000051461">
    <property type="component" value="Unassembled WGS sequence"/>
</dbReference>
<gene>
    <name evidence="2" type="ORF">FC07_GL002302</name>
</gene>
<dbReference type="STRING" id="1423726.FC07_GL002302"/>
<evidence type="ECO:0000313" key="2">
    <source>
        <dbReference type="EMBL" id="KRK39808.1"/>
    </source>
</evidence>
<organism evidence="2 3">
    <name type="scientific">Loigolactobacillus bifermentans DSM 20003</name>
    <dbReference type="NCBI Taxonomy" id="1423726"/>
    <lineage>
        <taxon>Bacteria</taxon>
        <taxon>Bacillati</taxon>
        <taxon>Bacillota</taxon>
        <taxon>Bacilli</taxon>
        <taxon>Lactobacillales</taxon>
        <taxon>Lactobacillaceae</taxon>
        <taxon>Loigolactobacillus</taxon>
    </lineage>
</organism>
<dbReference type="AlphaFoldDB" id="A0A0R1H002"/>
<dbReference type="Pfam" id="PF13529">
    <property type="entry name" value="Peptidase_C39_2"/>
    <property type="match status" value="1"/>
</dbReference>
<feature type="domain" description="Peptidase C39-like" evidence="1">
    <location>
        <begin position="48"/>
        <end position="177"/>
    </location>
</feature>
<name>A0A0R1H002_9LACO</name>
<dbReference type="Gene3D" id="3.90.70.10">
    <property type="entry name" value="Cysteine proteinases"/>
    <property type="match status" value="1"/>
</dbReference>
<dbReference type="PANTHER" id="PTHR37806">
    <property type="entry name" value="LMO0724 PROTEIN"/>
    <property type="match status" value="1"/>
</dbReference>
<dbReference type="PANTHER" id="PTHR37806:SF1">
    <property type="entry name" value="PEPTIDASE C39-LIKE DOMAIN-CONTAINING PROTEIN"/>
    <property type="match status" value="1"/>
</dbReference>
<keyword evidence="3" id="KW-1185">Reference proteome</keyword>
<reference evidence="2 3" key="1">
    <citation type="journal article" date="2015" name="Genome Announc.">
        <title>Expanding the biotechnology potential of lactobacilli through comparative genomics of 213 strains and associated genera.</title>
        <authorList>
            <person name="Sun Z."/>
            <person name="Harris H.M."/>
            <person name="McCann A."/>
            <person name="Guo C."/>
            <person name="Argimon S."/>
            <person name="Zhang W."/>
            <person name="Yang X."/>
            <person name="Jeffery I.B."/>
            <person name="Cooney J.C."/>
            <person name="Kagawa T.F."/>
            <person name="Liu W."/>
            <person name="Song Y."/>
            <person name="Salvetti E."/>
            <person name="Wrobel A."/>
            <person name="Rasinkangas P."/>
            <person name="Parkhill J."/>
            <person name="Rea M.C."/>
            <person name="O'Sullivan O."/>
            <person name="Ritari J."/>
            <person name="Douillard F.P."/>
            <person name="Paul Ross R."/>
            <person name="Yang R."/>
            <person name="Briner A.E."/>
            <person name="Felis G.E."/>
            <person name="de Vos W.M."/>
            <person name="Barrangou R."/>
            <person name="Klaenhammer T.R."/>
            <person name="Caufield P.W."/>
            <person name="Cui Y."/>
            <person name="Zhang H."/>
            <person name="O'Toole P.W."/>
        </authorList>
    </citation>
    <scope>NUCLEOTIDE SEQUENCE [LARGE SCALE GENOMIC DNA]</scope>
    <source>
        <strain evidence="2 3">DSM 20003</strain>
    </source>
</reference>
<accession>A0A0R1H002</accession>
<comment type="caution">
    <text evidence="2">The sequence shown here is derived from an EMBL/GenBank/DDBJ whole genome shotgun (WGS) entry which is preliminary data.</text>
</comment>